<dbReference type="EMBL" id="KV926445">
    <property type="protein sequence ID" value="PIO35255.1"/>
    <property type="molecule type" value="Genomic_DNA"/>
</dbReference>
<accession>A0A2G9S597</accession>
<dbReference type="InterPro" id="IPR031528">
    <property type="entry name" value="C4orf19"/>
</dbReference>
<gene>
    <name evidence="1" type="ORF">AB205_0056890</name>
</gene>
<dbReference type="Proteomes" id="UP000228934">
    <property type="component" value="Unassembled WGS sequence"/>
</dbReference>
<evidence type="ECO:0000313" key="1">
    <source>
        <dbReference type="EMBL" id="PIO35255.1"/>
    </source>
</evidence>
<protein>
    <submittedName>
        <fullName evidence="1">Uncharacterized protein</fullName>
    </submittedName>
</protein>
<keyword evidence="2" id="KW-1185">Reference proteome</keyword>
<dbReference type="OrthoDB" id="8773301at2759"/>
<dbReference type="PANTHER" id="PTHR16106:SF3">
    <property type="entry name" value="CHROMOSOME 4 OPEN READING FRAME 19"/>
    <property type="match status" value="1"/>
</dbReference>
<dbReference type="AlphaFoldDB" id="A0A2G9S597"/>
<dbReference type="PANTHER" id="PTHR16106">
    <property type="entry name" value="CHROMOSOME 4 OPEN READING FRAME 19"/>
    <property type="match status" value="1"/>
</dbReference>
<proteinExistence type="predicted"/>
<name>A0A2G9S597_AQUCT</name>
<organism evidence="1 2">
    <name type="scientific">Aquarana catesbeiana</name>
    <name type="common">American bullfrog</name>
    <name type="synonym">Rana catesbeiana</name>
    <dbReference type="NCBI Taxonomy" id="8400"/>
    <lineage>
        <taxon>Eukaryota</taxon>
        <taxon>Metazoa</taxon>
        <taxon>Chordata</taxon>
        <taxon>Craniata</taxon>
        <taxon>Vertebrata</taxon>
        <taxon>Euteleostomi</taxon>
        <taxon>Amphibia</taxon>
        <taxon>Batrachia</taxon>
        <taxon>Anura</taxon>
        <taxon>Neobatrachia</taxon>
        <taxon>Ranoidea</taxon>
        <taxon>Ranidae</taxon>
        <taxon>Aquarana</taxon>
    </lineage>
</organism>
<reference evidence="2" key="1">
    <citation type="journal article" date="2017" name="Nat. Commun.">
        <title>The North American bullfrog draft genome provides insight into hormonal regulation of long noncoding RNA.</title>
        <authorList>
            <person name="Hammond S.A."/>
            <person name="Warren R.L."/>
            <person name="Vandervalk B.P."/>
            <person name="Kucuk E."/>
            <person name="Khan H."/>
            <person name="Gibb E.A."/>
            <person name="Pandoh P."/>
            <person name="Kirk H."/>
            <person name="Zhao Y."/>
            <person name="Jones M."/>
            <person name="Mungall A.J."/>
            <person name="Coope R."/>
            <person name="Pleasance S."/>
            <person name="Moore R.A."/>
            <person name="Holt R.A."/>
            <person name="Round J.M."/>
            <person name="Ohora S."/>
            <person name="Walle B.V."/>
            <person name="Veldhoen N."/>
            <person name="Helbing C.C."/>
            <person name="Birol I."/>
        </authorList>
    </citation>
    <scope>NUCLEOTIDE SEQUENCE [LARGE SCALE GENOMIC DNA]</scope>
</reference>
<evidence type="ECO:0000313" key="2">
    <source>
        <dbReference type="Proteomes" id="UP000228934"/>
    </source>
</evidence>
<sequence>MGCNCCRMLNSYMFKPQEPHTNGYVNEAHNYERDRTKSPTIKISELINDGHNVIDRFTGSQDLYSVSEKINAKNEVDSSSPVTVSSYMVLNINFAGEVKEQDAHYSQSDDNLQTKTSTHSLEQNVDFSLNSDEPECIQHELCGPVQENISFTESVTLESERSKLTLNSPNSISNCLGLNELPESENFVQSADAYPPNKVSHDYSSSTEDTEDTVYTMRSNEPFLISQMIERSSARGSKKDSIIANGIHTEDDLDPDVAEALAALAAAIAGEEFEGI</sequence>